<dbReference type="Proteomes" id="UP001498398">
    <property type="component" value="Unassembled WGS sequence"/>
</dbReference>
<dbReference type="EMBL" id="JBANRG010000046">
    <property type="protein sequence ID" value="KAK7445730.1"/>
    <property type="molecule type" value="Genomic_DNA"/>
</dbReference>
<reference evidence="2 3" key="1">
    <citation type="submission" date="2024-01" db="EMBL/GenBank/DDBJ databases">
        <title>A draft genome for the cacao thread blight pathogen Marasmiellus scandens.</title>
        <authorList>
            <person name="Baruah I.K."/>
            <person name="Leung J."/>
            <person name="Bukari Y."/>
            <person name="Amoako-Attah I."/>
            <person name="Meinhardt L.W."/>
            <person name="Bailey B.A."/>
            <person name="Cohen S.P."/>
        </authorList>
    </citation>
    <scope>NUCLEOTIDE SEQUENCE [LARGE SCALE GENOMIC DNA]</scope>
    <source>
        <strain evidence="2 3">GH-19</strain>
    </source>
</reference>
<feature type="region of interest" description="Disordered" evidence="1">
    <location>
        <begin position="627"/>
        <end position="650"/>
    </location>
</feature>
<dbReference type="SUPFAM" id="SSF52047">
    <property type="entry name" value="RNI-like"/>
    <property type="match status" value="1"/>
</dbReference>
<evidence type="ECO:0000256" key="1">
    <source>
        <dbReference type="SAM" id="MobiDB-lite"/>
    </source>
</evidence>
<protein>
    <recommendedName>
        <fullName evidence="4">F-box domain-containing protein</fullName>
    </recommendedName>
</protein>
<name>A0ABR1J250_9AGAR</name>
<keyword evidence="3" id="KW-1185">Reference proteome</keyword>
<dbReference type="Gene3D" id="1.20.1280.50">
    <property type="match status" value="1"/>
</dbReference>
<dbReference type="Gene3D" id="3.80.10.10">
    <property type="entry name" value="Ribonuclease Inhibitor"/>
    <property type="match status" value="1"/>
</dbReference>
<proteinExistence type="predicted"/>
<accession>A0ABR1J250</accession>
<comment type="caution">
    <text evidence="2">The sequence shown here is derived from an EMBL/GenBank/DDBJ whole genome shotgun (WGS) entry which is preliminary data.</text>
</comment>
<evidence type="ECO:0000313" key="3">
    <source>
        <dbReference type="Proteomes" id="UP001498398"/>
    </source>
</evidence>
<organism evidence="2 3">
    <name type="scientific">Marasmiellus scandens</name>
    <dbReference type="NCBI Taxonomy" id="2682957"/>
    <lineage>
        <taxon>Eukaryota</taxon>
        <taxon>Fungi</taxon>
        <taxon>Dikarya</taxon>
        <taxon>Basidiomycota</taxon>
        <taxon>Agaricomycotina</taxon>
        <taxon>Agaricomycetes</taxon>
        <taxon>Agaricomycetidae</taxon>
        <taxon>Agaricales</taxon>
        <taxon>Marasmiineae</taxon>
        <taxon>Omphalotaceae</taxon>
        <taxon>Marasmiellus</taxon>
    </lineage>
</organism>
<sequence length="650" mass="73315">MLASRQWYMTLSDVFLEETSRRQLAAGPTLSKRLFDSMNPPQSVFSYIKTEWVQDVDQIPAVLPVDISFCSGSHHCVLTMSMHESRRPQMDGSLASNDSSRPFNLIPNELLSEIFTIFCLFPPEPRKPSESGWIFSNAGEFLETRDVTHLPQNTITAVCSHWRQVALRTPQLWQDLRIHFQNGRFTDHAPLTAAWLARSGSCPLTINIRSGCLPDSYQLLNTGAESVVTLAALRATQWYELNLCQPFEFFHPIFTLPRPSLPYLRKVDLRFSENRTHETFPHVEAFDFLMNAPRLEVVVLTGHIDNVPILDRLRLPGSQITNLTIYNLFSNVKWGPEFVSDILHSFPALQYVNLFVLSGPQSPLPTPLPNKAAITTLPNLRELTLVTDCNTGLDYILANLSLPNLRYLNLNHTPELTFTRADAKFPKTFLRLLYNSRFALRVLKLVNIDALSSYVLEEFLAGVNASLEELEVFYCQGLDLIGLVERFETGFEKGRKSFLDEKIELPEISLVLPNLTNLSLGASFEGQRQGDADGDADGIATWTIQRMNPPAVPECDIGGYIGGLNSAVELSGSEDVNMKREHEHEVAVLKHAYFQFNAAALTEEKKVVIQDAKDKARLNIDLDLLDDVWGDETDDDEDDEDETDSDSDYD</sequence>
<evidence type="ECO:0008006" key="4">
    <source>
        <dbReference type="Google" id="ProtNLM"/>
    </source>
</evidence>
<evidence type="ECO:0000313" key="2">
    <source>
        <dbReference type="EMBL" id="KAK7445730.1"/>
    </source>
</evidence>
<dbReference type="InterPro" id="IPR032675">
    <property type="entry name" value="LRR_dom_sf"/>
</dbReference>
<gene>
    <name evidence="2" type="ORF">VKT23_014725</name>
</gene>